<evidence type="ECO:0000256" key="2">
    <source>
        <dbReference type="ARBA" id="ARBA00022679"/>
    </source>
</evidence>
<comment type="caution">
    <text evidence="4">The sequence shown here is derived from an EMBL/GenBank/DDBJ whole genome shotgun (WGS) entry which is preliminary data.</text>
</comment>
<protein>
    <submittedName>
        <fullName evidence="4">Methyltransferase</fullName>
    </submittedName>
</protein>
<evidence type="ECO:0000313" key="5">
    <source>
        <dbReference type="Proteomes" id="UP000248134"/>
    </source>
</evidence>
<dbReference type="OrthoDB" id="8137816at2"/>
<keyword evidence="3" id="KW-0949">S-adenosyl-L-methionine</keyword>
<sequence length="276" mass="29553">MSPDQAQSWGETLTDSALRGPATTDRYSLPRTLFRKFVHWASHTFILSSKRTRRTRVGDVVLDVPPSVFHPGVFVTSGMFAAHLRRLDLRGKCAVEVGTGSGILALSAALAGAERVVALDINPNAVHAARINAATNGVADRIDARLSNLFSAVAAEERFDLIISSPPSFAGEPVDIADHAWVAGPGYCHLRNLFGSARRHLATGGEMLLLLSSDTNIALLKAWAQEAGFSWQQVAEKSILIESFVIFRLQANVSERGGADRQPLETAGSGSGPLSL</sequence>
<evidence type="ECO:0000256" key="1">
    <source>
        <dbReference type="ARBA" id="ARBA00022603"/>
    </source>
</evidence>
<dbReference type="GO" id="GO:0008276">
    <property type="term" value="F:protein methyltransferase activity"/>
    <property type="evidence" value="ECO:0007669"/>
    <property type="project" value="TreeGrafter"/>
</dbReference>
<dbReference type="Gene3D" id="3.40.50.150">
    <property type="entry name" value="Vaccinia Virus protein VP39"/>
    <property type="match status" value="1"/>
</dbReference>
<proteinExistence type="predicted"/>
<dbReference type="Pfam" id="PF06325">
    <property type="entry name" value="PrmA"/>
    <property type="match status" value="1"/>
</dbReference>
<keyword evidence="2 4" id="KW-0808">Transferase</keyword>
<evidence type="ECO:0000313" key="4">
    <source>
        <dbReference type="EMBL" id="PZA11579.1"/>
    </source>
</evidence>
<dbReference type="InterPro" id="IPR052190">
    <property type="entry name" value="Euk-Arch_PrmC-MTase"/>
</dbReference>
<dbReference type="AlphaFoldDB" id="A0A323UGT9"/>
<dbReference type="EMBL" id="QKQS01000023">
    <property type="protein sequence ID" value="PZA11579.1"/>
    <property type="molecule type" value="Genomic_DNA"/>
</dbReference>
<dbReference type="GO" id="GO:0008757">
    <property type="term" value="F:S-adenosylmethionine-dependent methyltransferase activity"/>
    <property type="evidence" value="ECO:0007669"/>
    <property type="project" value="TreeGrafter"/>
</dbReference>
<dbReference type="PANTHER" id="PTHR45875">
    <property type="entry name" value="METHYLTRANSFERASE N6AMT1"/>
    <property type="match status" value="1"/>
</dbReference>
<dbReference type="CDD" id="cd02440">
    <property type="entry name" value="AdoMet_MTases"/>
    <property type="match status" value="1"/>
</dbReference>
<keyword evidence="1 4" id="KW-0489">Methyltransferase</keyword>
<accession>A0A323UGT9</accession>
<name>A0A323UGT9_RHOPL</name>
<gene>
    <name evidence="4" type="ORF">DNX69_16830</name>
</gene>
<dbReference type="InterPro" id="IPR029063">
    <property type="entry name" value="SAM-dependent_MTases_sf"/>
</dbReference>
<dbReference type="SUPFAM" id="SSF53335">
    <property type="entry name" value="S-adenosyl-L-methionine-dependent methyltransferases"/>
    <property type="match status" value="1"/>
</dbReference>
<reference evidence="4 5" key="1">
    <citation type="submission" date="2018-06" db="EMBL/GenBank/DDBJ databases">
        <title>Draft Whole-Genome Sequence of the purple photosynthetic bacterium Rhodospeudomonas palustris XCP.</title>
        <authorList>
            <person name="Rayyan A."/>
            <person name="Meyer T.E."/>
            <person name="Kyndt J.A."/>
        </authorList>
    </citation>
    <scope>NUCLEOTIDE SEQUENCE [LARGE SCALE GENOMIC DNA]</scope>
    <source>
        <strain evidence="4 5">XCP</strain>
    </source>
</reference>
<dbReference type="GO" id="GO:0032259">
    <property type="term" value="P:methylation"/>
    <property type="evidence" value="ECO:0007669"/>
    <property type="project" value="UniProtKB-KW"/>
</dbReference>
<evidence type="ECO:0000256" key="3">
    <source>
        <dbReference type="ARBA" id="ARBA00022691"/>
    </source>
</evidence>
<dbReference type="GO" id="GO:0035657">
    <property type="term" value="C:eRF1 methyltransferase complex"/>
    <property type="evidence" value="ECO:0007669"/>
    <property type="project" value="TreeGrafter"/>
</dbReference>
<dbReference type="PANTHER" id="PTHR45875:SF1">
    <property type="entry name" value="METHYLTRANSFERASE N6AMT1"/>
    <property type="match status" value="1"/>
</dbReference>
<organism evidence="4 5">
    <name type="scientific">Rhodopseudomonas palustris</name>
    <dbReference type="NCBI Taxonomy" id="1076"/>
    <lineage>
        <taxon>Bacteria</taxon>
        <taxon>Pseudomonadati</taxon>
        <taxon>Pseudomonadota</taxon>
        <taxon>Alphaproteobacteria</taxon>
        <taxon>Hyphomicrobiales</taxon>
        <taxon>Nitrobacteraceae</taxon>
        <taxon>Rhodopseudomonas</taxon>
    </lineage>
</organism>
<dbReference type="Proteomes" id="UP000248134">
    <property type="component" value="Unassembled WGS sequence"/>
</dbReference>